<keyword evidence="2" id="KW-0479">Metal-binding</keyword>
<dbReference type="Pfam" id="PF00249">
    <property type="entry name" value="Myb_DNA-binding"/>
    <property type="match status" value="1"/>
</dbReference>
<evidence type="ECO:0000256" key="1">
    <source>
        <dbReference type="ARBA" id="ARBA00004123"/>
    </source>
</evidence>
<feature type="compositionally biased region" description="Low complexity" evidence="9">
    <location>
        <begin position="752"/>
        <end position="761"/>
    </location>
</feature>
<dbReference type="SMART" id="SM00717">
    <property type="entry name" value="SANT"/>
    <property type="match status" value="1"/>
</dbReference>
<dbReference type="CDD" id="cd00167">
    <property type="entry name" value="SANT"/>
    <property type="match status" value="1"/>
</dbReference>
<dbReference type="InterPro" id="IPR017884">
    <property type="entry name" value="SANT_dom"/>
</dbReference>
<dbReference type="InterPro" id="IPR055141">
    <property type="entry name" value="TADA2A_B-like_dom"/>
</dbReference>
<keyword evidence="6" id="KW-0804">Transcription</keyword>
<evidence type="ECO:0000256" key="6">
    <source>
        <dbReference type="ARBA" id="ARBA00023163"/>
    </source>
</evidence>
<feature type="compositionally biased region" description="Gly residues" evidence="9">
    <location>
        <begin position="742"/>
        <end position="751"/>
    </location>
</feature>
<evidence type="ECO:0000313" key="15">
    <source>
        <dbReference type="Proteomes" id="UP000245942"/>
    </source>
</evidence>
<feature type="compositionally biased region" description="Low complexity" evidence="9">
    <location>
        <begin position="404"/>
        <end position="420"/>
    </location>
</feature>
<dbReference type="CDD" id="cd02335">
    <property type="entry name" value="ZZ_ADA2"/>
    <property type="match status" value="1"/>
</dbReference>
<dbReference type="InterPro" id="IPR007526">
    <property type="entry name" value="SWIRM"/>
</dbReference>
<dbReference type="FunFam" id="1.10.10.60:FF:000115">
    <property type="entry name" value="Transcriptional adapter 2"/>
    <property type="match status" value="1"/>
</dbReference>
<dbReference type="InterPro" id="IPR041983">
    <property type="entry name" value="ADA2-like_ZZ"/>
</dbReference>
<feature type="region of interest" description="Disordered" evidence="9">
    <location>
        <begin position="718"/>
        <end position="823"/>
    </location>
</feature>
<keyword evidence="7" id="KW-0539">Nucleus</keyword>
<dbReference type="PROSITE" id="PS51293">
    <property type="entry name" value="SANT"/>
    <property type="match status" value="1"/>
</dbReference>
<accession>A0A316UDS3</accession>
<keyword evidence="3 8" id="KW-0863">Zinc-finger</keyword>
<dbReference type="EMBL" id="KZ819323">
    <property type="protein sequence ID" value="PWN22491.1"/>
    <property type="molecule type" value="Genomic_DNA"/>
</dbReference>
<dbReference type="Gene3D" id="1.10.10.10">
    <property type="entry name" value="Winged helix-like DNA-binding domain superfamily/Winged helix DNA-binding domain"/>
    <property type="match status" value="1"/>
</dbReference>
<dbReference type="Gene3D" id="3.30.60.90">
    <property type="match status" value="1"/>
</dbReference>
<feature type="compositionally biased region" description="Low complexity" evidence="9">
    <location>
        <begin position="602"/>
        <end position="615"/>
    </location>
</feature>
<dbReference type="Pfam" id="PF25299">
    <property type="entry name" value="ZZ_ADA2"/>
    <property type="match status" value="1"/>
</dbReference>
<dbReference type="GO" id="GO:0006338">
    <property type="term" value="P:chromatin remodeling"/>
    <property type="evidence" value="ECO:0007669"/>
    <property type="project" value="TreeGrafter"/>
</dbReference>
<dbReference type="InterPro" id="IPR000433">
    <property type="entry name" value="Znf_ZZ"/>
</dbReference>
<dbReference type="RefSeq" id="XP_025349651.1">
    <property type="nucleotide sequence ID" value="XM_025494152.1"/>
</dbReference>
<feature type="domain" description="SANT" evidence="13">
    <location>
        <begin position="82"/>
        <end position="134"/>
    </location>
</feature>
<evidence type="ECO:0000259" key="12">
    <source>
        <dbReference type="PROSITE" id="PS50934"/>
    </source>
</evidence>
<dbReference type="Proteomes" id="UP000245942">
    <property type="component" value="Unassembled WGS sequence"/>
</dbReference>
<dbReference type="GeneID" id="37015886"/>
<evidence type="ECO:0000259" key="10">
    <source>
        <dbReference type="PROSITE" id="PS50090"/>
    </source>
</evidence>
<evidence type="ECO:0000256" key="9">
    <source>
        <dbReference type="SAM" id="MobiDB-lite"/>
    </source>
</evidence>
<feature type="compositionally biased region" description="Low complexity" evidence="9">
    <location>
        <begin position="287"/>
        <end position="304"/>
    </location>
</feature>
<gene>
    <name evidence="14" type="ORF">BCV69DRAFT_297779</name>
</gene>
<feature type="domain" description="Myb-like" evidence="10">
    <location>
        <begin position="87"/>
        <end position="130"/>
    </location>
</feature>
<dbReference type="PROSITE" id="PS50934">
    <property type="entry name" value="SWIRM"/>
    <property type="match status" value="1"/>
</dbReference>
<sequence>MTVSHRKTKVAAKTDDRTAAEPGVQYHCDICEADITLTVRIRCAGGCKDFDLCGSCFCSGAESKQHKAWHDYRIVEQHAYPIFSEDWGADEELLLIDGCQTYGLGNWADIADHIGNRSKEEVEAHYISVFVEGRDGTAQGDARASQIVQEAQADPSWTSRQWPVAGPHMAFTSSVSPDEFQRRKRRRISDLRSHQASLPIGAAKSGVPPKPLVSAPTSHHELSGFMAGRLEFETEHEQEAETLTKDMEFGKVYAFGGELLPSEEEALGGKAVGGRSRMEASGRGGPSSSRKAGATGSKGAGSAAEETEGGNGEPAKDEETQQQDKADNGDEEDEEDGEVTKDPDATKDADETMADATIDPEDEDGDGDTQPLAKHSAAKAAKESRASGKSKAQSKGKDASEQGSTSTAPPAATTDTATTESSERPPADWDEDPTDLELKLMILEMYNERLERRTDRKSAVLERGLVEVRRRQAAEKRRPKEARDLLNRVRHFTQLQTAMDFEEFFDGLCYQESLRRLALQLQEYRRFGLTTLSEASRYEAEKAERLRKAALLAEDYAANTSGTLVGGPQALLSGKRGPSTVRKGGRDSETPFGEDEGSVYLSVPPASVSGAAASSAKREKGTEPKSPRKPPRPLDLSSHPSLNLLTRPEQECCSVNRIQPSAFLVMKKEILTEYIRRKGKMSRRETRTLFKMDVNKVGKVFDLLDEQGYLSAAKSIGWAGGKEGEGVPPGWKDPTGANGLSVNGGGGGGDGPSVNGSSSGPGRPGSPAPNQRLAPPSAPGSPSVRGSSTGPQAGRGGIGPSPLSQQAHGDNRNHSPFRPTATA</sequence>
<evidence type="ECO:0000259" key="11">
    <source>
        <dbReference type="PROSITE" id="PS50135"/>
    </source>
</evidence>
<evidence type="ECO:0000256" key="2">
    <source>
        <dbReference type="ARBA" id="ARBA00022723"/>
    </source>
</evidence>
<feature type="domain" description="ZZ-type" evidence="11">
    <location>
        <begin position="23"/>
        <end position="80"/>
    </location>
</feature>
<dbReference type="GO" id="GO:0070461">
    <property type="term" value="C:SAGA-type complex"/>
    <property type="evidence" value="ECO:0007669"/>
    <property type="project" value="TreeGrafter"/>
</dbReference>
<organism evidence="14 15">
    <name type="scientific">Pseudomicrostroma glucosiphilum</name>
    <dbReference type="NCBI Taxonomy" id="1684307"/>
    <lineage>
        <taxon>Eukaryota</taxon>
        <taxon>Fungi</taxon>
        <taxon>Dikarya</taxon>
        <taxon>Basidiomycota</taxon>
        <taxon>Ustilaginomycotina</taxon>
        <taxon>Exobasidiomycetes</taxon>
        <taxon>Microstromatales</taxon>
        <taxon>Microstromatales incertae sedis</taxon>
        <taxon>Pseudomicrostroma</taxon>
    </lineage>
</organism>
<protein>
    <recommendedName>
        <fullName evidence="16">Transcriptional adapter 2</fullName>
    </recommendedName>
</protein>
<evidence type="ECO:0000259" key="13">
    <source>
        <dbReference type="PROSITE" id="PS51293"/>
    </source>
</evidence>
<dbReference type="AlphaFoldDB" id="A0A316UDS3"/>
<dbReference type="SMART" id="SM00291">
    <property type="entry name" value="ZnF_ZZ"/>
    <property type="match status" value="1"/>
</dbReference>
<evidence type="ECO:0000256" key="3">
    <source>
        <dbReference type="ARBA" id="ARBA00022771"/>
    </source>
</evidence>
<dbReference type="GO" id="GO:0003713">
    <property type="term" value="F:transcription coactivator activity"/>
    <property type="evidence" value="ECO:0007669"/>
    <property type="project" value="TreeGrafter"/>
</dbReference>
<dbReference type="OrthoDB" id="270417at2759"/>
<feature type="compositionally biased region" description="Basic and acidic residues" evidence="9">
    <location>
        <begin position="338"/>
        <end position="350"/>
    </location>
</feature>
<dbReference type="PROSITE" id="PS50135">
    <property type="entry name" value="ZF_ZZ_2"/>
    <property type="match status" value="1"/>
</dbReference>
<dbReference type="PANTHER" id="PTHR12374">
    <property type="entry name" value="TRANSCRIPTIONAL ADAPTOR 2 ADA2 -RELATED"/>
    <property type="match status" value="1"/>
</dbReference>
<evidence type="ECO:0000256" key="8">
    <source>
        <dbReference type="PROSITE-ProRule" id="PRU00228"/>
    </source>
</evidence>
<feature type="region of interest" description="Disordered" evidence="9">
    <location>
        <begin position="267"/>
        <end position="433"/>
    </location>
</feature>
<evidence type="ECO:0000256" key="4">
    <source>
        <dbReference type="ARBA" id="ARBA00022833"/>
    </source>
</evidence>
<feature type="region of interest" description="Disordered" evidence="9">
    <location>
        <begin position="563"/>
        <end position="641"/>
    </location>
</feature>
<evidence type="ECO:0000256" key="5">
    <source>
        <dbReference type="ARBA" id="ARBA00023015"/>
    </source>
</evidence>
<keyword evidence="15" id="KW-1185">Reference proteome</keyword>
<reference evidence="14 15" key="1">
    <citation type="journal article" date="2018" name="Mol. Biol. Evol.">
        <title>Broad Genomic Sampling Reveals a Smut Pathogenic Ancestry of the Fungal Clade Ustilaginomycotina.</title>
        <authorList>
            <person name="Kijpornyongpan T."/>
            <person name="Mondo S.J."/>
            <person name="Barry K."/>
            <person name="Sandor L."/>
            <person name="Lee J."/>
            <person name="Lipzen A."/>
            <person name="Pangilinan J."/>
            <person name="LaButti K."/>
            <person name="Hainaut M."/>
            <person name="Henrissat B."/>
            <person name="Grigoriev I.V."/>
            <person name="Spatafora J.W."/>
            <person name="Aime M.C."/>
        </authorList>
    </citation>
    <scope>NUCLEOTIDE SEQUENCE [LARGE SCALE GENOMIC DNA]</scope>
    <source>
        <strain evidence="14 15">MCA 4718</strain>
    </source>
</reference>
<dbReference type="Gene3D" id="1.10.10.60">
    <property type="entry name" value="Homeodomain-like"/>
    <property type="match status" value="1"/>
</dbReference>
<dbReference type="SUPFAM" id="SSF46689">
    <property type="entry name" value="Homeodomain-like"/>
    <property type="match status" value="2"/>
</dbReference>
<keyword evidence="5" id="KW-0805">Transcription regulation</keyword>
<evidence type="ECO:0000256" key="7">
    <source>
        <dbReference type="ARBA" id="ARBA00023242"/>
    </source>
</evidence>
<dbReference type="SUPFAM" id="SSF57850">
    <property type="entry name" value="RING/U-box"/>
    <property type="match status" value="1"/>
</dbReference>
<dbReference type="GO" id="GO:0003682">
    <property type="term" value="F:chromatin binding"/>
    <property type="evidence" value="ECO:0007669"/>
    <property type="project" value="TreeGrafter"/>
</dbReference>
<dbReference type="STRING" id="1684307.A0A316UDS3"/>
<feature type="domain" description="SWIRM" evidence="12">
    <location>
        <begin position="625"/>
        <end position="721"/>
    </location>
</feature>
<dbReference type="FunFam" id="1.10.10.10:FF:000087">
    <property type="entry name" value="Transcriptional adapter 2"/>
    <property type="match status" value="1"/>
</dbReference>
<evidence type="ECO:0000313" key="14">
    <source>
        <dbReference type="EMBL" id="PWN22491.1"/>
    </source>
</evidence>
<feature type="compositionally biased region" description="Basic and acidic residues" evidence="9">
    <location>
        <begin position="314"/>
        <end position="328"/>
    </location>
</feature>
<feature type="compositionally biased region" description="Basic and acidic residues" evidence="9">
    <location>
        <begin position="616"/>
        <end position="626"/>
    </location>
</feature>
<dbReference type="GO" id="GO:0005634">
    <property type="term" value="C:nucleus"/>
    <property type="evidence" value="ECO:0007669"/>
    <property type="project" value="UniProtKB-SubCell"/>
</dbReference>
<proteinExistence type="predicted"/>
<comment type="subcellular location">
    <subcellularLocation>
        <location evidence="1">Nucleus</location>
    </subcellularLocation>
</comment>
<dbReference type="PROSITE" id="PS50090">
    <property type="entry name" value="MYB_LIKE"/>
    <property type="match status" value="1"/>
</dbReference>
<dbReference type="GO" id="GO:0008270">
    <property type="term" value="F:zinc ion binding"/>
    <property type="evidence" value="ECO:0007669"/>
    <property type="project" value="UniProtKB-KW"/>
</dbReference>
<evidence type="ECO:0008006" key="16">
    <source>
        <dbReference type="Google" id="ProtNLM"/>
    </source>
</evidence>
<dbReference type="FunFam" id="3.30.60.90:FF:000008">
    <property type="entry name" value="Transcriptional adapter 2"/>
    <property type="match status" value="1"/>
</dbReference>
<dbReference type="Pfam" id="PF22941">
    <property type="entry name" value="TADA2A-like_3rd"/>
    <property type="match status" value="1"/>
</dbReference>
<feature type="compositionally biased region" description="Acidic residues" evidence="9">
    <location>
        <begin position="358"/>
        <end position="367"/>
    </location>
</feature>
<dbReference type="PANTHER" id="PTHR12374:SF20">
    <property type="entry name" value="TRANSCRIPTIONAL ADAPTER 2-ALPHA"/>
    <property type="match status" value="1"/>
</dbReference>
<dbReference type="InterPro" id="IPR036388">
    <property type="entry name" value="WH-like_DNA-bd_sf"/>
</dbReference>
<dbReference type="PROSITE" id="PS01357">
    <property type="entry name" value="ZF_ZZ_1"/>
    <property type="match status" value="1"/>
</dbReference>
<dbReference type="InterPro" id="IPR001005">
    <property type="entry name" value="SANT/Myb"/>
</dbReference>
<name>A0A316UDS3_9BASI</name>
<dbReference type="InterPro" id="IPR009057">
    <property type="entry name" value="Homeodomain-like_sf"/>
</dbReference>
<dbReference type="GO" id="GO:0006357">
    <property type="term" value="P:regulation of transcription by RNA polymerase II"/>
    <property type="evidence" value="ECO:0007669"/>
    <property type="project" value="TreeGrafter"/>
</dbReference>
<feature type="region of interest" description="Disordered" evidence="9">
    <location>
        <begin position="191"/>
        <end position="218"/>
    </location>
</feature>
<dbReference type="InterPro" id="IPR043145">
    <property type="entry name" value="Znf_ZZ_sf"/>
</dbReference>
<keyword evidence="4" id="KW-0862">Zinc</keyword>